<organism evidence="2 3">
    <name type="scientific">Pteropus vampyrus</name>
    <name type="common">Large flying fox</name>
    <dbReference type="NCBI Taxonomy" id="132908"/>
    <lineage>
        <taxon>Eukaryota</taxon>
        <taxon>Metazoa</taxon>
        <taxon>Chordata</taxon>
        <taxon>Craniata</taxon>
        <taxon>Vertebrata</taxon>
        <taxon>Euteleostomi</taxon>
        <taxon>Mammalia</taxon>
        <taxon>Eutheria</taxon>
        <taxon>Laurasiatheria</taxon>
        <taxon>Chiroptera</taxon>
        <taxon>Yinpterochiroptera</taxon>
        <taxon>Pteropodoidea</taxon>
        <taxon>Pteropodidae</taxon>
        <taxon>Pteropodinae</taxon>
        <taxon>Pteropus</taxon>
    </lineage>
</organism>
<dbReference type="Proteomes" id="UP000515202">
    <property type="component" value="Unplaced"/>
</dbReference>
<dbReference type="OrthoDB" id="8626508at2759"/>
<evidence type="ECO:0000256" key="1">
    <source>
        <dbReference type="SAM" id="MobiDB-lite"/>
    </source>
</evidence>
<feature type="compositionally biased region" description="Basic and acidic residues" evidence="1">
    <location>
        <begin position="99"/>
        <end position="115"/>
    </location>
</feature>
<name>A0A6P3RP64_PTEVA</name>
<gene>
    <name evidence="3" type="primary">LOC105310460</name>
</gene>
<evidence type="ECO:0000313" key="3">
    <source>
        <dbReference type="RefSeq" id="XP_011384940.2"/>
    </source>
</evidence>
<accession>A0A6P3RP64</accession>
<proteinExistence type="predicted"/>
<keyword evidence="2" id="KW-1185">Reference proteome</keyword>
<dbReference type="AlphaFoldDB" id="A0A6P3RP64"/>
<sequence length="154" mass="16709">MPVPLPACHRPLSTAAGLEAGVRKGRGPCADPAPVLQLSTVIDMLEGALYGLDLLKLHSVTTRLVGRVDKLEEEVSRNLTKENKQIRDDVEGIRTEMNKRGRENCPQDVLERGPDARSAVQRDAAAAYAHPQVQPRPARPGQHLAAQASILAWA</sequence>
<evidence type="ECO:0000313" key="2">
    <source>
        <dbReference type="Proteomes" id="UP000515202"/>
    </source>
</evidence>
<dbReference type="GeneID" id="105310460"/>
<protein>
    <submittedName>
        <fullName evidence="3">Olfactomedin-like protein 2B</fullName>
    </submittedName>
</protein>
<reference evidence="3" key="1">
    <citation type="submission" date="2025-08" db="UniProtKB">
        <authorList>
            <consortium name="RefSeq"/>
        </authorList>
    </citation>
    <scope>IDENTIFICATION</scope>
    <source>
        <tissue evidence="3">Kidney</tissue>
    </source>
</reference>
<feature type="region of interest" description="Disordered" evidence="1">
    <location>
        <begin position="99"/>
        <end position="139"/>
    </location>
</feature>
<dbReference type="RefSeq" id="XP_011384940.2">
    <property type="nucleotide sequence ID" value="XM_011386638.2"/>
</dbReference>
<dbReference type="KEGG" id="pvp:105310460"/>
<feature type="compositionally biased region" description="Low complexity" evidence="1">
    <location>
        <begin position="116"/>
        <end position="129"/>
    </location>
</feature>